<name>A0A1C6HHU9_9FIRM</name>
<evidence type="ECO:0000256" key="3">
    <source>
        <dbReference type="ARBA" id="ARBA00021980"/>
    </source>
</evidence>
<dbReference type="PANTHER" id="PTHR43691">
    <property type="entry name" value="URIDINE PHOSPHORYLASE"/>
    <property type="match status" value="1"/>
</dbReference>
<dbReference type="PROSITE" id="PS01232">
    <property type="entry name" value="PNP_UDP_1"/>
    <property type="match status" value="1"/>
</dbReference>
<dbReference type="AlphaFoldDB" id="A0A1C6HHU9"/>
<reference evidence="8" key="1">
    <citation type="submission" date="2015-09" db="EMBL/GenBank/DDBJ databases">
        <authorList>
            <consortium name="Pathogen Informatics"/>
        </authorList>
    </citation>
    <scope>NUCLEOTIDE SEQUENCE</scope>
    <source>
        <strain evidence="8">2789STDY5834896</strain>
    </source>
</reference>
<protein>
    <recommendedName>
        <fullName evidence="3">Uridine phosphorylase</fullName>
        <ecNumber evidence="2">2.4.2.3</ecNumber>
    </recommendedName>
</protein>
<sequence>MSMHIEAKMGDIAPSILLPGDPERAKFIAENYLQDPVCFNRVRGMYGYTGLYKGQPMSVMGTGMGIPSMLIYATELTRDYGCKRLVRLGTAGAFDPDLKLMDIVLSQATSTTSAINDYILPGHFAACADFELLDKAYHLGRDRGLRIFAGNTLCNDHLYIDDKPAYAAKWAAYGVIASEMEGTALYTAAARYGAKALTMMSIVVTNFGGDGSHEGGVSAEDKEKNLIDMIELALDTAAQ</sequence>
<evidence type="ECO:0000259" key="7">
    <source>
        <dbReference type="Pfam" id="PF01048"/>
    </source>
</evidence>
<dbReference type="NCBIfam" id="NF004489">
    <property type="entry name" value="PRK05819.1"/>
    <property type="match status" value="1"/>
</dbReference>
<dbReference type="InterPro" id="IPR018016">
    <property type="entry name" value="Nucleoside_phosphorylase_CS"/>
</dbReference>
<dbReference type="GO" id="GO:0005829">
    <property type="term" value="C:cytosol"/>
    <property type="evidence" value="ECO:0007669"/>
    <property type="project" value="TreeGrafter"/>
</dbReference>
<accession>A0A1C6HHU9</accession>
<dbReference type="InterPro" id="IPR035994">
    <property type="entry name" value="Nucleoside_phosphorylase_sf"/>
</dbReference>
<keyword evidence="5 8" id="KW-0808">Transferase</keyword>
<dbReference type="Pfam" id="PF01048">
    <property type="entry name" value="PNP_UDP_1"/>
    <property type="match status" value="1"/>
</dbReference>
<comment type="similarity">
    <text evidence="1">Belongs to the PNP/UDP phosphorylase family.</text>
</comment>
<dbReference type="SUPFAM" id="SSF53167">
    <property type="entry name" value="Purine and uridine phosphorylases"/>
    <property type="match status" value="1"/>
</dbReference>
<dbReference type="InterPro" id="IPR004402">
    <property type="entry name" value="DeoD-type"/>
</dbReference>
<evidence type="ECO:0000256" key="1">
    <source>
        <dbReference type="ARBA" id="ARBA00010456"/>
    </source>
</evidence>
<evidence type="ECO:0000256" key="5">
    <source>
        <dbReference type="ARBA" id="ARBA00022679"/>
    </source>
</evidence>
<comment type="catalytic activity">
    <reaction evidence="6">
        <text>uridine + phosphate = alpha-D-ribose 1-phosphate + uracil</text>
        <dbReference type="Rhea" id="RHEA:24388"/>
        <dbReference type="ChEBI" id="CHEBI:16704"/>
        <dbReference type="ChEBI" id="CHEBI:17568"/>
        <dbReference type="ChEBI" id="CHEBI:43474"/>
        <dbReference type="ChEBI" id="CHEBI:57720"/>
        <dbReference type="EC" id="2.4.2.3"/>
    </reaction>
</comment>
<evidence type="ECO:0000256" key="4">
    <source>
        <dbReference type="ARBA" id="ARBA00022676"/>
    </source>
</evidence>
<evidence type="ECO:0000313" key="8">
    <source>
        <dbReference type="EMBL" id="SCJ57342.1"/>
    </source>
</evidence>
<evidence type="ECO:0000256" key="6">
    <source>
        <dbReference type="ARBA" id="ARBA00048447"/>
    </source>
</evidence>
<gene>
    <name evidence="8" type="primary">deoD_1</name>
    <name evidence="8" type="ORF">SAMEA3545359_00871</name>
</gene>
<dbReference type="EMBL" id="FMHG01000001">
    <property type="protein sequence ID" value="SCJ57342.1"/>
    <property type="molecule type" value="Genomic_DNA"/>
</dbReference>
<dbReference type="CDD" id="cd09006">
    <property type="entry name" value="PNP_EcPNPI-like"/>
    <property type="match status" value="1"/>
</dbReference>
<dbReference type="GO" id="GO:0006152">
    <property type="term" value="P:purine nucleoside catabolic process"/>
    <property type="evidence" value="ECO:0007669"/>
    <property type="project" value="TreeGrafter"/>
</dbReference>
<evidence type="ECO:0000256" key="2">
    <source>
        <dbReference type="ARBA" id="ARBA00011888"/>
    </source>
</evidence>
<keyword evidence="4 8" id="KW-0328">Glycosyltransferase</keyword>
<dbReference type="InterPro" id="IPR000845">
    <property type="entry name" value="Nucleoside_phosphorylase_d"/>
</dbReference>
<dbReference type="GO" id="GO:0004850">
    <property type="term" value="F:uridine phosphorylase activity"/>
    <property type="evidence" value="ECO:0007669"/>
    <property type="project" value="UniProtKB-EC"/>
</dbReference>
<dbReference type="GO" id="GO:0004731">
    <property type="term" value="F:purine-nucleoside phosphorylase activity"/>
    <property type="evidence" value="ECO:0007669"/>
    <property type="project" value="InterPro"/>
</dbReference>
<organism evidence="8">
    <name type="scientific">uncultured Anaerotruncus sp</name>
    <dbReference type="NCBI Taxonomy" id="905011"/>
    <lineage>
        <taxon>Bacteria</taxon>
        <taxon>Bacillati</taxon>
        <taxon>Bacillota</taxon>
        <taxon>Clostridia</taxon>
        <taxon>Eubacteriales</taxon>
        <taxon>Oscillospiraceae</taxon>
        <taxon>Anaerotruncus</taxon>
        <taxon>environmental samples</taxon>
    </lineage>
</organism>
<feature type="domain" description="Nucleoside phosphorylase" evidence="7">
    <location>
        <begin position="16"/>
        <end position="222"/>
    </location>
</feature>
<dbReference type="EC" id="2.4.2.3" evidence="2"/>
<dbReference type="PANTHER" id="PTHR43691:SF11">
    <property type="entry name" value="FI09636P-RELATED"/>
    <property type="match status" value="1"/>
</dbReference>
<proteinExistence type="inferred from homology"/>
<dbReference type="Gene3D" id="3.40.50.1580">
    <property type="entry name" value="Nucleoside phosphorylase domain"/>
    <property type="match status" value="1"/>
</dbReference>